<evidence type="ECO:0000259" key="3">
    <source>
        <dbReference type="PROSITE" id="PS50853"/>
    </source>
</evidence>
<dbReference type="Gene3D" id="2.60.40.10">
    <property type="entry name" value="Immunoglobulins"/>
    <property type="match status" value="1"/>
</dbReference>
<organism evidence="4">
    <name type="scientific">Auxenochlorella protothecoides</name>
    <name type="common">Green microalga</name>
    <name type="synonym">Chlorella protothecoides</name>
    <dbReference type="NCBI Taxonomy" id="3075"/>
    <lineage>
        <taxon>Eukaryota</taxon>
        <taxon>Viridiplantae</taxon>
        <taxon>Chlorophyta</taxon>
        <taxon>core chlorophytes</taxon>
        <taxon>Trebouxiophyceae</taxon>
        <taxon>Chlorellales</taxon>
        <taxon>Chlorellaceae</taxon>
        <taxon>Auxenochlorella</taxon>
    </lineage>
</organism>
<dbReference type="SUPFAM" id="SSF49265">
    <property type="entry name" value="Fibronectin type III"/>
    <property type="match status" value="1"/>
</dbReference>
<name>A0A1D2A4G1_AUXPR</name>
<dbReference type="EMBL" id="GDKF01004558">
    <property type="protein sequence ID" value="JAT74064.1"/>
    <property type="molecule type" value="Transcribed_RNA"/>
</dbReference>
<feature type="region of interest" description="Disordered" evidence="1">
    <location>
        <begin position="173"/>
        <end position="244"/>
    </location>
</feature>
<feature type="chain" id="PRO_5008901382" description="Fibronectin type-III domain-containing protein" evidence="2">
    <location>
        <begin position="24"/>
        <end position="409"/>
    </location>
</feature>
<accession>A0A1D2A4G1</accession>
<evidence type="ECO:0000256" key="2">
    <source>
        <dbReference type="SAM" id="SignalP"/>
    </source>
</evidence>
<feature type="signal peptide" evidence="2">
    <location>
        <begin position="1"/>
        <end position="23"/>
    </location>
</feature>
<gene>
    <name evidence="4" type="ORF">g.5360</name>
</gene>
<keyword evidence="2" id="KW-0732">Signal</keyword>
<feature type="compositionally biased region" description="Low complexity" evidence="1">
    <location>
        <begin position="52"/>
        <end position="66"/>
    </location>
</feature>
<proteinExistence type="predicted"/>
<feature type="compositionally biased region" description="Low complexity" evidence="1">
    <location>
        <begin position="130"/>
        <end position="155"/>
    </location>
</feature>
<dbReference type="InterPro" id="IPR036116">
    <property type="entry name" value="FN3_sf"/>
</dbReference>
<dbReference type="InterPro" id="IPR003961">
    <property type="entry name" value="FN3_dom"/>
</dbReference>
<feature type="region of interest" description="Disordered" evidence="1">
    <location>
        <begin position="129"/>
        <end position="156"/>
    </location>
</feature>
<feature type="compositionally biased region" description="Polar residues" evidence="1">
    <location>
        <begin position="173"/>
        <end position="187"/>
    </location>
</feature>
<evidence type="ECO:0000256" key="1">
    <source>
        <dbReference type="SAM" id="MobiDB-lite"/>
    </source>
</evidence>
<feature type="compositionally biased region" description="Low complexity" evidence="1">
    <location>
        <begin position="188"/>
        <end position="218"/>
    </location>
</feature>
<protein>
    <recommendedName>
        <fullName evidence="3">Fibronectin type-III domain-containing protein</fullName>
    </recommendedName>
</protein>
<dbReference type="InterPro" id="IPR013783">
    <property type="entry name" value="Ig-like_fold"/>
</dbReference>
<feature type="region of interest" description="Disordered" evidence="1">
    <location>
        <begin position="52"/>
        <end position="115"/>
    </location>
</feature>
<feature type="domain" description="Fibronectin type-III" evidence="3">
    <location>
        <begin position="97"/>
        <end position="190"/>
    </location>
</feature>
<dbReference type="AlphaFoldDB" id="A0A1D2A4G1"/>
<dbReference type="PROSITE" id="PS50853">
    <property type="entry name" value="FN3"/>
    <property type="match status" value="1"/>
</dbReference>
<sequence length="409" mass="39784">MAGKMSALFVVCVALLALSPTQAARDIVDLQEFGLGRVDMGALRKLTQFNFGSDSPSGTDGSGFDFPGNNPSSPPEASSPASVPSPPSSPSPSPASAPTGVSASDNGDDTVTVSFSSSGSSFVAEAVPAGSSQGSASNPSKSGSSSPITLSTSDGLESGTTYTFYVTLNSDGQSLVSSPSSPVAFTTGSDASPAAADASPAAADASPVSGSGASPVSSRLAVGPAVETGASPATTQTGGAAPAAEGDVSAIADAEANLGIASNLGGDDTDGEVDKAFVGSVSEASTPADVAALVAGKSGSVKSCGVAFAAGIKSGKSVTTLCHGWGTAVIEAVKEGKTKDALNICSSSVIGIVLVSVNVSVTVATQACSELVIFIISSGSCTVIVKQFILNLFSIIISISTKSTAFVIA</sequence>
<feature type="compositionally biased region" description="Pro residues" evidence="1">
    <location>
        <begin position="83"/>
        <end position="95"/>
    </location>
</feature>
<feature type="compositionally biased region" description="Low complexity" evidence="1">
    <location>
        <begin position="228"/>
        <end position="244"/>
    </location>
</feature>
<evidence type="ECO:0000313" key="4">
    <source>
        <dbReference type="EMBL" id="JAT74064.1"/>
    </source>
</evidence>
<reference evidence="4" key="1">
    <citation type="submission" date="2015-08" db="EMBL/GenBank/DDBJ databases">
        <authorList>
            <person name="Babu N.S."/>
            <person name="Beckwith C.J."/>
            <person name="Beseler K.G."/>
            <person name="Brison A."/>
            <person name="Carone J.V."/>
            <person name="Caskin T.P."/>
            <person name="Diamond M."/>
            <person name="Durham M.E."/>
            <person name="Foxe J.M."/>
            <person name="Go M."/>
            <person name="Henderson B.A."/>
            <person name="Jones I.B."/>
            <person name="McGettigan J.A."/>
            <person name="Micheletti S.J."/>
            <person name="Nasrallah M.E."/>
            <person name="Ortiz D."/>
            <person name="Piller C.R."/>
            <person name="Privatt S.R."/>
            <person name="Schneider S.L."/>
            <person name="Sharp S."/>
            <person name="Smith T.C."/>
            <person name="Stanton J.D."/>
            <person name="Ullery H.E."/>
            <person name="Wilson R.J."/>
            <person name="Serrano M.G."/>
            <person name="Buck G."/>
            <person name="Lee V."/>
            <person name="Wang Y."/>
            <person name="Carvalho R."/>
            <person name="Voegtly L."/>
            <person name="Shi R."/>
            <person name="Duckworth R."/>
            <person name="Johnson A."/>
            <person name="Loviza R."/>
            <person name="Walstead R."/>
            <person name="Shah Z."/>
            <person name="Kiflezghi M."/>
            <person name="Wade K."/>
            <person name="Ball S.L."/>
            <person name="Bradley K.W."/>
            <person name="Asai D.J."/>
            <person name="Bowman C.A."/>
            <person name="Russell D.A."/>
            <person name="Pope W.H."/>
            <person name="Jacobs-Sera D."/>
            <person name="Hendrix R.W."/>
            <person name="Hatfull G.F."/>
        </authorList>
    </citation>
    <scope>NUCLEOTIDE SEQUENCE</scope>
</reference>